<keyword evidence="3" id="KW-0677">Repeat</keyword>
<comment type="subunit">
    <text evidence="5">Component of the RIX1 complex, composed of IPI1, RIX1/IPI2 and IPI3 in a 1:2:2 stoichiometry. The complex interacts (via RIX1) with MDN1 (via its hexameric AAA ATPase ring) and the pre-60S ribosome particles.</text>
</comment>
<evidence type="ECO:0000313" key="7">
    <source>
        <dbReference type="EMBL" id="KAK0555017.1"/>
    </source>
</evidence>
<evidence type="ECO:0000256" key="3">
    <source>
        <dbReference type="ARBA" id="ARBA00022737"/>
    </source>
</evidence>
<dbReference type="PANTHER" id="PTHR18763:SF0">
    <property type="entry name" value="WD REPEAT-CONTAINING PROTEIN 18"/>
    <property type="match status" value="1"/>
</dbReference>
<dbReference type="GO" id="GO:0120330">
    <property type="term" value="C:rixosome complex"/>
    <property type="evidence" value="ECO:0007669"/>
    <property type="project" value="UniProtKB-UniRule"/>
</dbReference>
<accession>A0AAN6JSN8</accession>
<feature type="compositionally biased region" description="Low complexity" evidence="6">
    <location>
        <begin position="424"/>
        <end position="447"/>
    </location>
</feature>
<evidence type="ECO:0000256" key="4">
    <source>
        <dbReference type="PROSITE-ProRule" id="PRU00221"/>
    </source>
</evidence>
<dbReference type="Gene3D" id="2.130.10.10">
    <property type="entry name" value="YVTN repeat-like/Quinoprotein amine dehydrogenase"/>
    <property type="match status" value="2"/>
</dbReference>
<dbReference type="GO" id="GO:0006364">
    <property type="term" value="P:rRNA processing"/>
    <property type="evidence" value="ECO:0007669"/>
    <property type="project" value="UniProtKB-UniRule"/>
</dbReference>
<dbReference type="SMART" id="SM00320">
    <property type="entry name" value="WD40"/>
    <property type="match status" value="4"/>
</dbReference>
<dbReference type="PROSITE" id="PS50294">
    <property type="entry name" value="WD_REPEATS_REGION"/>
    <property type="match status" value="2"/>
</dbReference>
<evidence type="ECO:0000256" key="5">
    <source>
        <dbReference type="RuleBase" id="RU369067"/>
    </source>
</evidence>
<feature type="region of interest" description="Disordered" evidence="6">
    <location>
        <begin position="559"/>
        <end position="615"/>
    </location>
</feature>
<dbReference type="InterPro" id="IPR019775">
    <property type="entry name" value="WD40_repeat_CS"/>
</dbReference>
<dbReference type="InterPro" id="IPR015943">
    <property type="entry name" value="WD40/YVTN_repeat-like_dom_sf"/>
</dbReference>
<comment type="similarity">
    <text evidence="1 5">Belongs to the WD repeat IPI3/WDR18 family.</text>
</comment>
<dbReference type="InterPro" id="IPR036322">
    <property type="entry name" value="WD40_repeat_dom_sf"/>
</dbReference>
<feature type="region of interest" description="Disordered" evidence="6">
    <location>
        <begin position="424"/>
        <end position="453"/>
    </location>
</feature>
<evidence type="ECO:0000256" key="6">
    <source>
        <dbReference type="SAM" id="MobiDB-lite"/>
    </source>
</evidence>
<evidence type="ECO:0000313" key="8">
    <source>
        <dbReference type="Proteomes" id="UP001176517"/>
    </source>
</evidence>
<feature type="compositionally biased region" description="Polar residues" evidence="6">
    <location>
        <begin position="559"/>
        <end position="569"/>
    </location>
</feature>
<dbReference type="EMBL" id="JAPDMZ010000031">
    <property type="protein sequence ID" value="KAK0555017.1"/>
    <property type="molecule type" value="Genomic_DNA"/>
</dbReference>
<evidence type="ECO:0000256" key="1">
    <source>
        <dbReference type="ARBA" id="ARBA00010143"/>
    </source>
</evidence>
<evidence type="ECO:0000256" key="2">
    <source>
        <dbReference type="ARBA" id="ARBA00022574"/>
    </source>
</evidence>
<organism evidence="7 8">
    <name type="scientific">Tilletia horrida</name>
    <dbReference type="NCBI Taxonomy" id="155126"/>
    <lineage>
        <taxon>Eukaryota</taxon>
        <taxon>Fungi</taxon>
        <taxon>Dikarya</taxon>
        <taxon>Basidiomycota</taxon>
        <taxon>Ustilaginomycotina</taxon>
        <taxon>Exobasidiomycetes</taxon>
        <taxon>Tilletiales</taxon>
        <taxon>Tilletiaceae</taxon>
        <taxon>Tilletia</taxon>
    </lineage>
</organism>
<dbReference type="PROSITE" id="PS50082">
    <property type="entry name" value="WD_REPEATS_2"/>
    <property type="match status" value="3"/>
</dbReference>
<keyword evidence="5" id="KW-0698">rRNA processing</keyword>
<dbReference type="GO" id="GO:0006261">
    <property type="term" value="P:DNA-templated DNA replication"/>
    <property type="evidence" value="ECO:0007669"/>
    <property type="project" value="TreeGrafter"/>
</dbReference>
<protein>
    <recommendedName>
        <fullName evidence="5">Pre-rRNA-processing protein IPI3</fullName>
    </recommendedName>
</protein>
<comment type="subcellular location">
    <subcellularLocation>
        <location evidence="5">Nucleus</location>
    </subcellularLocation>
</comment>
<feature type="repeat" description="WD" evidence="4">
    <location>
        <begin position="174"/>
        <end position="207"/>
    </location>
</feature>
<gene>
    <name evidence="7" type="primary">IPI3</name>
    <name evidence="7" type="ORF">OC846_001874</name>
</gene>
<reference evidence="7" key="1">
    <citation type="journal article" date="2023" name="PhytoFront">
        <title>Draft Genome Resources of Seven Strains of Tilletia horrida, Causal Agent of Kernel Smut of Rice.</title>
        <authorList>
            <person name="Khanal S."/>
            <person name="Antony Babu S."/>
            <person name="Zhou X.G."/>
        </authorList>
    </citation>
    <scope>NUCLEOTIDE SEQUENCE</scope>
    <source>
        <strain evidence="7">TX6</strain>
    </source>
</reference>
<proteinExistence type="inferred from homology"/>
<dbReference type="PROSITE" id="PS00678">
    <property type="entry name" value="WD_REPEATS_1"/>
    <property type="match status" value="1"/>
</dbReference>
<dbReference type="SUPFAM" id="SSF50978">
    <property type="entry name" value="WD40 repeat-like"/>
    <property type="match status" value="1"/>
</dbReference>
<dbReference type="PANTHER" id="PTHR18763">
    <property type="entry name" value="WD-REPEAT PROTEIN 18"/>
    <property type="match status" value="1"/>
</dbReference>
<dbReference type="InterPro" id="IPR045227">
    <property type="entry name" value="WDR18/Ipi3/RID3"/>
</dbReference>
<dbReference type="GO" id="GO:0005656">
    <property type="term" value="C:nuclear pre-replicative complex"/>
    <property type="evidence" value="ECO:0007669"/>
    <property type="project" value="TreeGrafter"/>
</dbReference>
<dbReference type="InterPro" id="IPR001680">
    <property type="entry name" value="WD40_rpt"/>
</dbReference>
<comment type="caution">
    <text evidence="7">The sequence shown here is derived from an EMBL/GenBank/DDBJ whole genome shotgun (WGS) entry which is preliminary data.</text>
</comment>
<dbReference type="Proteomes" id="UP001176517">
    <property type="component" value="Unassembled WGS sequence"/>
</dbReference>
<feature type="repeat" description="WD" evidence="4">
    <location>
        <begin position="139"/>
        <end position="173"/>
    </location>
</feature>
<dbReference type="Pfam" id="PF00400">
    <property type="entry name" value="WD40"/>
    <property type="match status" value="3"/>
</dbReference>
<name>A0AAN6JSN8_9BASI</name>
<dbReference type="AlphaFoldDB" id="A0AAN6JSN8"/>
<keyword evidence="8" id="KW-1185">Reference proteome</keyword>
<feature type="repeat" description="WD" evidence="4">
    <location>
        <begin position="244"/>
        <end position="290"/>
    </location>
</feature>
<comment type="function">
    <text evidence="5">Component of the RIX1 complex required for processing of ITS2 sequences from 35S pre-rRNA.</text>
</comment>
<keyword evidence="5" id="KW-0539">Nucleus</keyword>
<sequence>MASFVNAGSSGLPALRLLAQEAIVYTRAGDSQSAAISGLLPLSTAAPSGLTASSSALATGSSSSGPATANGGALDAGNAIPPTQPTIAYRQAISPASHAFDINVSANLMAAADIRSPTLLFWSLRSDVLLQRIIVPTRLTTVALSPDGDLCAAGSTEGSLFLWQVSTGQLLALFDAHYRAVTVLKWCPDGQALVSAGADSRILVWSLAGLLAPEAQHQHQQFGGVGSGALGSSSSHQPHPYATLSDHTLPVTSLAFPPTARFPAPATLWSTSLDGSVKLWDLRTRSLLYTYALPFPLQHLACDSLNRFLYVSTAPANAASASASTSTAAPNELARVIRIDVCRQRVSSGTEYIAQEEGEATEVGNSSDGQIIRLRHRITSLALSPTSSHLLVGTAISQLHVFDANTAQTLSVLNLGPSIINSASSSASSSSNSASASGLSLKNSGKSTELGGGPGTCFGPGAITNLRIAVLPPVQSRMSAAMGSMSAHAGGAKNRGGEEDATPLVASNFGRTVSTARQGSGMGTDSSVAEAGEVVWRRIPRDLDKISSYICASGSLFPSNASNSRTPSGSRIDLPLPGLFPQPAPTSVSLDASAAPQRPAVASSNGHPGDTISLDTSEKEDELGAEIIKLRAQLAEATRLNERLYALVEGGAAGTA</sequence>
<keyword evidence="2 4" id="KW-0853">WD repeat</keyword>